<feature type="non-terminal residue" evidence="1">
    <location>
        <position position="1"/>
    </location>
</feature>
<name>A0A0L0FIA9_9EUKA</name>
<keyword evidence="2" id="KW-1185">Reference proteome</keyword>
<organism evidence="1 2">
    <name type="scientific">Sphaeroforma arctica JP610</name>
    <dbReference type="NCBI Taxonomy" id="667725"/>
    <lineage>
        <taxon>Eukaryota</taxon>
        <taxon>Ichthyosporea</taxon>
        <taxon>Ichthyophonida</taxon>
        <taxon>Sphaeroforma</taxon>
    </lineage>
</organism>
<dbReference type="OrthoDB" id="6431331at2759"/>
<dbReference type="STRING" id="667725.A0A0L0FIA9"/>
<dbReference type="GeneID" id="25911490"/>
<gene>
    <name evidence="1" type="ORF">SARC_10986</name>
</gene>
<proteinExistence type="predicted"/>
<dbReference type="Proteomes" id="UP000054560">
    <property type="component" value="Unassembled WGS sequence"/>
</dbReference>
<reference evidence="1 2" key="1">
    <citation type="submission" date="2011-02" db="EMBL/GenBank/DDBJ databases">
        <title>The Genome Sequence of Sphaeroforma arctica JP610.</title>
        <authorList>
            <consortium name="The Broad Institute Genome Sequencing Platform"/>
            <person name="Russ C."/>
            <person name="Cuomo C."/>
            <person name="Young S.K."/>
            <person name="Zeng Q."/>
            <person name="Gargeya S."/>
            <person name="Alvarado L."/>
            <person name="Berlin A."/>
            <person name="Chapman S.B."/>
            <person name="Chen Z."/>
            <person name="Freedman E."/>
            <person name="Gellesch M."/>
            <person name="Goldberg J."/>
            <person name="Griggs A."/>
            <person name="Gujja S."/>
            <person name="Heilman E."/>
            <person name="Heiman D."/>
            <person name="Howarth C."/>
            <person name="Mehta T."/>
            <person name="Neiman D."/>
            <person name="Pearson M."/>
            <person name="Roberts A."/>
            <person name="Saif S."/>
            <person name="Shea T."/>
            <person name="Shenoy N."/>
            <person name="Sisk P."/>
            <person name="Stolte C."/>
            <person name="Sykes S."/>
            <person name="White J."/>
            <person name="Yandava C."/>
            <person name="Burger G."/>
            <person name="Gray M.W."/>
            <person name="Holland P.W.H."/>
            <person name="King N."/>
            <person name="Lang F.B.F."/>
            <person name="Roger A.J."/>
            <person name="Ruiz-Trillo I."/>
            <person name="Haas B."/>
            <person name="Nusbaum C."/>
            <person name="Birren B."/>
        </authorList>
    </citation>
    <scope>NUCLEOTIDE SEQUENCE [LARGE SCALE GENOMIC DNA]</scope>
    <source>
        <strain evidence="1 2">JP610</strain>
    </source>
</reference>
<dbReference type="AlphaFoldDB" id="A0A0L0FIA9"/>
<dbReference type="RefSeq" id="XP_014150416.1">
    <property type="nucleotide sequence ID" value="XM_014294941.1"/>
</dbReference>
<sequence length="193" mass="22056">GCVFVDPVCFCLYLPTTLYGFLYAVPARVADWPRFAFISRNLYLNNVLKRNFWWYQHVVWEDELPANMSVCLSEDDDIVNIKEVERWLRKYNTPSDRVQVLSGTHASWLASPTRTAKIVDTINTAIRRVGVTDASDSEWDVPDIATVQVVPAANMILSEEPKYGILPTKRKERSPVDFLPPAPRRRPCVSVNV</sequence>
<dbReference type="InterPro" id="IPR029058">
    <property type="entry name" value="AB_hydrolase_fold"/>
</dbReference>
<dbReference type="PANTHER" id="PTHR37471:SF1">
    <property type="entry name" value="AB HYDROLASE-1 DOMAIN-CONTAINING PROTEIN"/>
    <property type="match status" value="1"/>
</dbReference>
<accession>A0A0L0FIA9</accession>
<dbReference type="PANTHER" id="PTHR37471">
    <property type="entry name" value="UNNAMED PRODUCT"/>
    <property type="match status" value="1"/>
</dbReference>
<evidence type="ECO:0000313" key="2">
    <source>
        <dbReference type="Proteomes" id="UP000054560"/>
    </source>
</evidence>
<dbReference type="SUPFAM" id="SSF53474">
    <property type="entry name" value="alpha/beta-Hydrolases"/>
    <property type="match status" value="1"/>
</dbReference>
<protein>
    <submittedName>
        <fullName evidence="1">Uncharacterized protein</fullName>
    </submittedName>
</protein>
<evidence type="ECO:0000313" key="1">
    <source>
        <dbReference type="EMBL" id="KNC76514.1"/>
    </source>
</evidence>
<dbReference type="EMBL" id="KQ243070">
    <property type="protein sequence ID" value="KNC76514.1"/>
    <property type="molecule type" value="Genomic_DNA"/>
</dbReference>